<reference evidence="1 2" key="1">
    <citation type="submission" date="2024-09" db="EMBL/GenBank/DDBJ databases">
        <authorList>
            <person name="Sun Q."/>
            <person name="Mori K."/>
        </authorList>
    </citation>
    <scope>NUCLEOTIDE SEQUENCE [LARGE SCALE GENOMIC DNA]</scope>
    <source>
        <strain evidence="1 2">NCAIM B.02301</strain>
    </source>
</reference>
<gene>
    <name evidence="1" type="ORF">ACFFH4_01355</name>
</gene>
<proteinExistence type="predicted"/>
<sequence length="216" mass="25411">MTRISKSGRVRAERIQSSYVNRLTEAGGVNKIQHIQRIEKLKNPTNHPSENQLLSFERYYQTIREAKKEFKHYYKHEKDLYEAVLHLEEHGKRLFTQLEDFVQKYNKALVSLQHFDTLAGTEHVTPIYETFRSFSEAFHSIGIKKNKNDTLSYNPYHLQEAITHSRESVSELIDQFKEAVVEQYQTLVKVNKQSPHQTVYHSHPIEIKGLIIEEEG</sequence>
<organism evidence="1 2">
    <name type="scientific">Halalkalibacter alkalisediminis</name>
    <dbReference type="NCBI Taxonomy" id="935616"/>
    <lineage>
        <taxon>Bacteria</taxon>
        <taxon>Bacillati</taxon>
        <taxon>Bacillota</taxon>
        <taxon>Bacilli</taxon>
        <taxon>Bacillales</taxon>
        <taxon>Bacillaceae</taxon>
        <taxon>Halalkalibacter</taxon>
    </lineage>
</organism>
<dbReference type="RefSeq" id="WP_273843001.1">
    <property type="nucleotide sequence ID" value="NZ_JAQQWT010000006.1"/>
</dbReference>
<dbReference type="Proteomes" id="UP001589833">
    <property type="component" value="Unassembled WGS sequence"/>
</dbReference>
<keyword evidence="2" id="KW-1185">Reference proteome</keyword>
<accession>A0ABV6NAA7</accession>
<evidence type="ECO:0000313" key="1">
    <source>
        <dbReference type="EMBL" id="MFC0557698.1"/>
    </source>
</evidence>
<name>A0ABV6NAA7_9BACI</name>
<evidence type="ECO:0000313" key="2">
    <source>
        <dbReference type="Proteomes" id="UP001589833"/>
    </source>
</evidence>
<comment type="caution">
    <text evidence="1">The sequence shown here is derived from an EMBL/GenBank/DDBJ whole genome shotgun (WGS) entry which is preliminary data.</text>
</comment>
<protein>
    <submittedName>
        <fullName evidence="1">Uncharacterized protein</fullName>
    </submittedName>
</protein>
<dbReference type="EMBL" id="JBHLTR010000003">
    <property type="protein sequence ID" value="MFC0557698.1"/>
    <property type="molecule type" value="Genomic_DNA"/>
</dbReference>